<sequence>MTAVSVRFLGRRVHLALAVVLLSERGPTPAVAMRLAQQLAVSPRTVARWRQWWRDSFPVTALWQTMCGRFMPPPDMTLLPGALLARFAGDGDAAMKRLLMFLTPLTGSAAITLRAGR</sequence>
<name>A0ABX0N3Z8_9BURK</name>
<dbReference type="Proteomes" id="UP000610594">
    <property type="component" value="Unassembled WGS sequence"/>
</dbReference>
<proteinExistence type="predicted"/>
<keyword evidence="2" id="KW-1185">Reference proteome</keyword>
<evidence type="ECO:0000313" key="2">
    <source>
        <dbReference type="Proteomes" id="UP000610594"/>
    </source>
</evidence>
<comment type="caution">
    <text evidence="1">The sequence shown here is derived from an EMBL/GenBank/DDBJ whole genome shotgun (WGS) entry which is preliminary data.</text>
</comment>
<accession>A0ABX0N3Z8</accession>
<dbReference type="EMBL" id="WHJF01000295">
    <property type="protein sequence ID" value="NHZ67131.1"/>
    <property type="molecule type" value="Genomic_DNA"/>
</dbReference>
<gene>
    <name evidence="1" type="ORF">F1735_33575</name>
</gene>
<protein>
    <recommendedName>
        <fullName evidence="3">Helix-turn-helix domain-containing protein</fullName>
    </recommendedName>
</protein>
<organism evidence="1 2">
    <name type="scientific">Massilia genomosp. 1</name>
    <dbReference type="NCBI Taxonomy" id="2609280"/>
    <lineage>
        <taxon>Bacteria</taxon>
        <taxon>Pseudomonadati</taxon>
        <taxon>Pseudomonadota</taxon>
        <taxon>Betaproteobacteria</taxon>
        <taxon>Burkholderiales</taxon>
        <taxon>Oxalobacteraceae</taxon>
        <taxon>Telluria group</taxon>
        <taxon>Massilia</taxon>
    </lineage>
</organism>
<evidence type="ECO:0000313" key="1">
    <source>
        <dbReference type="EMBL" id="NHZ67131.1"/>
    </source>
</evidence>
<reference evidence="1 2" key="1">
    <citation type="submission" date="2019-10" db="EMBL/GenBank/DDBJ databases">
        <title>Taxonomy of Antarctic Massilia spp.: description of Massilia rubra sp. nov., Massilia aquatica sp. nov., Massilia mucilaginosa sp. nov., Massilia frigida sp. nov. isolated from streams, lakes and regoliths.</title>
        <authorList>
            <person name="Holochova P."/>
            <person name="Sedlacek I."/>
            <person name="Kralova S."/>
            <person name="Maslanova I."/>
            <person name="Busse H.-J."/>
            <person name="Stankova E."/>
            <person name="Vrbovska V."/>
            <person name="Kovarovic V."/>
            <person name="Bartak M."/>
            <person name="Svec P."/>
            <person name="Pantucek R."/>
        </authorList>
    </citation>
    <scope>NUCLEOTIDE SEQUENCE [LARGE SCALE GENOMIC DNA]</scope>
    <source>
        <strain evidence="1 2">CCM 8694</strain>
    </source>
</reference>
<evidence type="ECO:0008006" key="3">
    <source>
        <dbReference type="Google" id="ProtNLM"/>
    </source>
</evidence>